<dbReference type="GO" id="GO:0043248">
    <property type="term" value="P:proteasome assembly"/>
    <property type="evidence" value="ECO:0007669"/>
    <property type="project" value="InterPro"/>
</dbReference>
<dbReference type="Pfam" id="PF16093">
    <property type="entry name" value="PAC4"/>
    <property type="match status" value="1"/>
</dbReference>
<reference evidence="1 2" key="1">
    <citation type="submission" date="2017-10" db="EMBL/GenBank/DDBJ databases">
        <title>Development of genomic resources for the powdery mildew, Erysiphe pulchra.</title>
        <authorList>
            <person name="Wadl P.A."/>
            <person name="Mack B.M."/>
            <person name="Moore G."/>
            <person name="Beltz S.B."/>
        </authorList>
    </citation>
    <scope>NUCLEOTIDE SEQUENCE [LARGE SCALE GENOMIC DNA]</scope>
    <source>
        <strain evidence="1">Cflorida</strain>
    </source>
</reference>
<dbReference type="EMBL" id="PEDP01000036">
    <property type="protein sequence ID" value="POS88057.1"/>
    <property type="molecule type" value="Genomic_DNA"/>
</dbReference>
<sequence length="150" mass="16429">MANSTVSSQSKLIVARPIELSFSLPRAQGTRIYLQLTVRATSVLLFLTTARDGVTSTASLGSFVFALPDRLNPGQSISTPLYEDISSIEFTTRLAKFLARKFNKAIYIGNSISFDSTGLGGSVEEELEGFKKVVDVATYHIQNQLDNFKN</sequence>
<keyword evidence="2" id="KW-1185">Reference proteome</keyword>
<gene>
    <name evidence="1" type="ORF">EPUL_000485</name>
</gene>
<protein>
    <submittedName>
        <fullName evidence="1">Uncharacterized protein</fullName>
    </submittedName>
</protein>
<dbReference type="AlphaFoldDB" id="A0A2S4Q1D8"/>
<dbReference type="Proteomes" id="UP000237438">
    <property type="component" value="Unassembled WGS sequence"/>
</dbReference>
<dbReference type="Gene3D" id="3.30.230.100">
    <property type="match status" value="1"/>
</dbReference>
<comment type="caution">
    <text evidence="1">The sequence shown here is derived from an EMBL/GenBank/DDBJ whole genome shotgun (WGS) entry which is preliminary data.</text>
</comment>
<organism evidence="1 2">
    <name type="scientific">Erysiphe pulchra</name>
    <dbReference type="NCBI Taxonomy" id="225359"/>
    <lineage>
        <taxon>Eukaryota</taxon>
        <taxon>Fungi</taxon>
        <taxon>Dikarya</taxon>
        <taxon>Ascomycota</taxon>
        <taxon>Pezizomycotina</taxon>
        <taxon>Leotiomycetes</taxon>
        <taxon>Erysiphales</taxon>
        <taxon>Erysiphaceae</taxon>
        <taxon>Erysiphe</taxon>
    </lineage>
</organism>
<dbReference type="InterPro" id="IPR032157">
    <property type="entry name" value="PAC4"/>
</dbReference>
<proteinExistence type="predicted"/>
<accession>A0A2S4Q1D8</accession>
<name>A0A2S4Q1D8_9PEZI</name>
<evidence type="ECO:0000313" key="1">
    <source>
        <dbReference type="EMBL" id="POS88057.1"/>
    </source>
</evidence>
<dbReference type="OrthoDB" id="5407417at2759"/>
<evidence type="ECO:0000313" key="2">
    <source>
        <dbReference type="Proteomes" id="UP000237438"/>
    </source>
</evidence>